<accession>A0A8S2RTY1</accession>
<dbReference type="EMBL" id="CAJNOK010024483">
    <property type="protein sequence ID" value="CAF1377229.1"/>
    <property type="molecule type" value="Genomic_DNA"/>
</dbReference>
<protein>
    <submittedName>
        <fullName evidence="2">Uncharacterized protein</fullName>
    </submittedName>
</protein>
<evidence type="ECO:0000313" key="1">
    <source>
        <dbReference type="EMBL" id="CAF1377229.1"/>
    </source>
</evidence>
<dbReference type="AlphaFoldDB" id="A0A8S2RTY1"/>
<dbReference type="Proteomes" id="UP000677228">
    <property type="component" value="Unassembled WGS sequence"/>
</dbReference>
<dbReference type="EMBL" id="CAJOBA010046165">
    <property type="protein sequence ID" value="CAF4185968.1"/>
    <property type="molecule type" value="Genomic_DNA"/>
</dbReference>
<evidence type="ECO:0000313" key="3">
    <source>
        <dbReference type="Proteomes" id="UP000682733"/>
    </source>
</evidence>
<comment type="caution">
    <text evidence="2">The sequence shown here is derived from an EMBL/GenBank/DDBJ whole genome shotgun (WGS) entry which is preliminary data.</text>
</comment>
<proteinExistence type="predicted"/>
<feature type="non-terminal residue" evidence="2">
    <location>
        <position position="1"/>
    </location>
</feature>
<sequence>KSVSNSTKVPKPPGISQYVRCKSLMRNKVVNASFCRWDFDNTDSKYPICWNSTMNNTFDIKVIEYDYTQSLAAEQPLTRNCTVKRYCRADGTWEKPEPLALQSPYRMTDTKTSVF</sequence>
<evidence type="ECO:0000313" key="2">
    <source>
        <dbReference type="EMBL" id="CAF4185968.1"/>
    </source>
</evidence>
<organism evidence="2 3">
    <name type="scientific">Didymodactylos carnosus</name>
    <dbReference type="NCBI Taxonomy" id="1234261"/>
    <lineage>
        <taxon>Eukaryota</taxon>
        <taxon>Metazoa</taxon>
        <taxon>Spiralia</taxon>
        <taxon>Gnathifera</taxon>
        <taxon>Rotifera</taxon>
        <taxon>Eurotatoria</taxon>
        <taxon>Bdelloidea</taxon>
        <taxon>Philodinida</taxon>
        <taxon>Philodinidae</taxon>
        <taxon>Didymodactylos</taxon>
    </lineage>
</organism>
<dbReference type="Proteomes" id="UP000682733">
    <property type="component" value="Unassembled WGS sequence"/>
</dbReference>
<name>A0A8S2RTY1_9BILA</name>
<gene>
    <name evidence="1" type="ORF">OVA965_LOCUS31944</name>
    <name evidence="2" type="ORF">TMI583_LOCUS32791</name>
</gene>
<reference evidence="2" key="1">
    <citation type="submission" date="2021-02" db="EMBL/GenBank/DDBJ databases">
        <authorList>
            <person name="Nowell W R."/>
        </authorList>
    </citation>
    <scope>NUCLEOTIDE SEQUENCE</scope>
</reference>